<feature type="transmembrane region" description="Helical" evidence="5">
    <location>
        <begin position="294"/>
        <end position="314"/>
    </location>
</feature>
<dbReference type="AlphaFoldDB" id="A0A4Y3WQS9"/>
<dbReference type="EMBL" id="BJNG01000030">
    <property type="protein sequence ID" value="GEC21233.1"/>
    <property type="molecule type" value="Genomic_DNA"/>
</dbReference>
<evidence type="ECO:0000256" key="3">
    <source>
        <dbReference type="ARBA" id="ARBA00022989"/>
    </source>
</evidence>
<dbReference type="Pfam" id="PF07690">
    <property type="entry name" value="MFS_1"/>
    <property type="match status" value="1"/>
</dbReference>
<organism evidence="7 8">
    <name type="scientific">Pseudonocardia hydrocarbonoxydans</name>
    <dbReference type="NCBI Taxonomy" id="76726"/>
    <lineage>
        <taxon>Bacteria</taxon>
        <taxon>Bacillati</taxon>
        <taxon>Actinomycetota</taxon>
        <taxon>Actinomycetes</taxon>
        <taxon>Pseudonocardiales</taxon>
        <taxon>Pseudonocardiaceae</taxon>
        <taxon>Pseudonocardia</taxon>
    </lineage>
</organism>
<feature type="transmembrane region" description="Helical" evidence="5">
    <location>
        <begin position="320"/>
        <end position="343"/>
    </location>
</feature>
<sequence length="414" mass="43212">MRRVHPAWWVAAVTFLALVGAAGFRAVPGVLMDPLRDEFGWSVTTISAAVAVNMALYGLTAPFAAALMERFGIRPVITAALVVVAAGSGLTVFMTESWQLVLCWGVLVGLGTGSMALALVATVTGRWFVARRGLVSGVLTAGGAAGQLVFLPVVALVAESSGWRAAALGVSVAALAVVPVVLLVLRERPRDLGVTPYGGTAADDRDPIRTGAGRTAVRALLDAARTKPFWYLAAGMMICGATTMGLIQPHFIPAAHDHGMPQTVAAGLLALVGLFDIAGTIASGWLTDRYDPRVLLLAYYVLRGVSLAALPALFGPDIQLTMVAFIVFYGLDWVATIPPTMALCREIFGARAPVVFGWVFASHQVGAALMALGAGVVRDQVGAYDLAWQIGGALCLLAGVLSLLVRREPVGARS</sequence>
<reference evidence="7 8" key="1">
    <citation type="submission" date="2019-06" db="EMBL/GenBank/DDBJ databases">
        <title>Whole genome shotgun sequence of Pseudonocardia hydrocarbonoxydans NBRC 14498.</title>
        <authorList>
            <person name="Hosoyama A."/>
            <person name="Uohara A."/>
            <person name="Ohji S."/>
            <person name="Ichikawa N."/>
        </authorList>
    </citation>
    <scope>NUCLEOTIDE SEQUENCE [LARGE SCALE GENOMIC DNA]</scope>
    <source>
        <strain evidence="7 8">NBRC 14498</strain>
    </source>
</reference>
<keyword evidence="2 5" id="KW-0812">Transmembrane</keyword>
<dbReference type="GO" id="GO:0022857">
    <property type="term" value="F:transmembrane transporter activity"/>
    <property type="evidence" value="ECO:0007669"/>
    <property type="project" value="InterPro"/>
</dbReference>
<evidence type="ECO:0000256" key="5">
    <source>
        <dbReference type="SAM" id="Phobius"/>
    </source>
</evidence>
<feature type="transmembrane region" description="Helical" evidence="5">
    <location>
        <begin position="39"/>
        <end position="59"/>
    </location>
</feature>
<gene>
    <name evidence="7" type="ORF">PHY01_35160</name>
</gene>
<accession>A0A4Y3WQS9</accession>
<dbReference type="PANTHER" id="PTHR11360">
    <property type="entry name" value="MONOCARBOXYLATE TRANSPORTER"/>
    <property type="match status" value="1"/>
</dbReference>
<feature type="transmembrane region" description="Helical" evidence="5">
    <location>
        <begin position="229"/>
        <end position="252"/>
    </location>
</feature>
<evidence type="ECO:0000256" key="1">
    <source>
        <dbReference type="ARBA" id="ARBA00004651"/>
    </source>
</evidence>
<name>A0A4Y3WQS9_9PSEU</name>
<evidence type="ECO:0000313" key="7">
    <source>
        <dbReference type="EMBL" id="GEC21233.1"/>
    </source>
</evidence>
<comment type="caution">
    <text evidence="7">The sequence shown here is derived from an EMBL/GenBank/DDBJ whole genome shotgun (WGS) entry which is preliminary data.</text>
</comment>
<proteinExistence type="predicted"/>
<keyword evidence="4 5" id="KW-0472">Membrane</keyword>
<keyword evidence="8" id="KW-1185">Reference proteome</keyword>
<dbReference type="PANTHER" id="PTHR11360:SF284">
    <property type="entry name" value="EG:103B4.3 PROTEIN-RELATED"/>
    <property type="match status" value="1"/>
</dbReference>
<evidence type="ECO:0000256" key="4">
    <source>
        <dbReference type="ARBA" id="ARBA00023136"/>
    </source>
</evidence>
<dbReference type="Gene3D" id="1.20.1250.20">
    <property type="entry name" value="MFS general substrate transporter like domains"/>
    <property type="match status" value="2"/>
</dbReference>
<evidence type="ECO:0000256" key="2">
    <source>
        <dbReference type="ARBA" id="ARBA00022692"/>
    </source>
</evidence>
<feature type="transmembrane region" description="Helical" evidence="5">
    <location>
        <begin position="98"/>
        <end position="121"/>
    </location>
</feature>
<dbReference type="InterPro" id="IPR011701">
    <property type="entry name" value="MFS"/>
</dbReference>
<protein>
    <submittedName>
        <fullName evidence="7">MFS transporter</fullName>
    </submittedName>
</protein>
<evidence type="ECO:0000259" key="6">
    <source>
        <dbReference type="PROSITE" id="PS50850"/>
    </source>
</evidence>
<dbReference type="Proteomes" id="UP000320338">
    <property type="component" value="Unassembled WGS sequence"/>
</dbReference>
<feature type="transmembrane region" description="Helical" evidence="5">
    <location>
        <begin position="163"/>
        <end position="185"/>
    </location>
</feature>
<feature type="transmembrane region" description="Helical" evidence="5">
    <location>
        <begin position="71"/>
        <end position="92"/>
    </location>
</feature>
<evidence type="ECO:0000313" key="8">
    <source>
        <dbReference type="Proteomes" id="UP000320338"/>
    </source>
</evidence>
<dbReference type="GO" id="GO:0005886">
    <property type="term" value="C:plasma membrane"/>
    <property type="evidence" value="ECO:0007669"/>
    <property type="project" value="UniProtKB-SubCell"/>
</dbReference>
<dbReference type="InterPro" id="IPR020846">
    <property type="entry name" value="MFS_dom"/>
</dbReference>
<dbReference type="PROSITE" id="PS50850">
    <property type="entry name" value="MFS"/>
    <property type="match status" value="1"/>
</dbReference>
<feature type="transmembrane region" description="Helical" evidence="5">
    <location>
        <begin position="264"/>
        <end position="287"/>
    </location>
</feature>
<feature type="transmembrane region" description="Helical" evidence="5">
    <location>
        <begin position="133"/>
        <end position="157"/>
    </location>
</feature>
<comment type="subcellular location">
    <subcellularLocation>
        <location evidence="1">Cell membrane</location>
        <topology evidence="1">Multi-pass membrane protein</topology>
    </subcellularLocation>
</comment>
<feature type="domain" description="Major facilitator superfamily (MFS) profile" evidence="6">
    <location>
        <begin position="9"/>
        <end position="410"/>
    </location>
</feature>
<feature type="transmembrane region" description="Helical" evidence="5">
    <location>
        <begin position="355"/>
        <end position="374"/>
    </location>
</feature>
<dbReference type="CDD" id="cd17355">
    <property type="entry name" value="MFS_YcxA_like"/>
    <property type="match status" value="1"/>
</dbReference>
<feature type="transmembrane region" description="Helical" evidence="5">
    <location>
        <begin position="386"/>
        <end position="405"/>
    </location>
</feature>
<dbReference type="InterPro" id="IPR050327">
    <property type="entry name" value="Proton-linked_MCT"/>
</dbReference>
<keyword evidence="3 5" id="KW-1133">Transmembrane helix</keyword>
<dbReference type="SUPFAM" id="SSF103473">
    <property type="entry name" value="MFS general substrate transporter"/>
    <property type="match status" value="1"/>
</dbReference>
<dbReference type="InterPro" id="IPR036259">
    <property type="entry name" value="MFS_trans_sf"/>
</dbReference>